<keyword evidence="2" id="KW-0945">Host-virus interaction</keyword>
<proteinExistence type="predicted"/>
<evidence type="ECO:0000256" key="2">
    <source>
        <dbReference type="ARBA" id="ARBA00022581"/>
    </source>
</evidence>
<evidence type="ECO:0000259" key="3">
    <source>
        <dbReference type="Pfam" id="PF12571"/>
    </source>
</evidence>
<dbReference type="PANTHER" id="PTHR35191:SF1">
    <property type="entry name" value="PROPHAGE SIDE TAIL FIBER PROTEIN HOMOLOG STFQ-RELATED"/>
    <property type="match status" value="1"/>
</dbReference>
<organism evidence="4 5">
    <name type="scientific">Obesumbacterium proteus ATCC 12841</name>
    <dbReference type="NCBI Taxonomy" id="1354268"/>
    <lineage>
        <taxon>Bacteria</taxon>
        <taxon>Pseudomonadati</taxon>
        <taxon>Pseudomonadota</taxon>
        <taxon>Gammaproteobacteria</taxon>
        <taxon>Enterobacterales</taxon>
        <taxon>Hafniaceae</taxon>
        <taxon>Obesumbacterium</taxon>
    </lineage>
</organism>
<dbReference type="PANTHER" id="PTHR35191">
    <property type="entry name" value="PROPHAGE SIDE TAIL FIBER PROTEIN HOMOLOG STFQ-RELATED"/>
    <property type="match status" value="1"/>
</dbReference>
<dbReference type="EMBL" id="LXEX01000005">
    <property type="protein sequence ID" value="OAT60944.1"/>
    <property type="molecule type" value="Genomic_DNA"/>
</dbReference>
<keyword evidence="5" id="KW-1185">Reference proteome</keyword>
<comment type="caution">
    <text evidence="4">The sequence shown here is derived from an EMBL/GenBank/DDBJ whole genome shotgun (WGS) entry which is preliminary data.</text>
</comment>
<dbReference type="AlphaFoldDB" id="A0AA91EHL5"/>
<dbReference type="Pfam" id="PF12571">
    <property type="entry name" value="Phage_tail_fib"/>
    <property type="match status" value="1"/>
</dbReference>
<dbReference type="Proteomes" id="UP000078431">
    <property type="component" value="Unassembled WGS sequence"/>
</dbReference>
<dbReference type="GO" id="GO:0046718">
    <property type="term" value="P:symbiont entry into host cell"/>
    <property type="evidence" value="ECO:0007669"/>
    <property type="project" value="InterPro"/>
</dbReference>
<evidence type="ECO:0000256" key="1">
    <source>
        <dbReference type="ARBA" id="ARBA00004328"/>
    </source>
</evidence>
<feature type="domain" description="Phage tail fibre protein N-terminal" evidence="3">
    <location>
        <begin position="1"/>
        <end position="149"/>
    </location>
</feature>
<comment type="subcellular location">
    <subcellularLocation>
        <location evidence="1">Virion</location>
    </subcellularLocation>
</comment>
<accession>A0AA91EHL5</accession>
<dbReference type="GO" id="GO:0019062">
    <property type="term" value="P:virion attachment to host cell"/>
    <property type="evidence" value="ECO:0007669"/>
    <property type="project" value="InterPro"/>
</dbReference>
<dbReference type="Pfam" id="PF03406">
    <property type="entry name" value="Phage_fiber_2"/>
    <property type="match status" value="2"/>
</dbReference>
<name>A0AA91EHL5_9GAMM</name>
<gene>
    <name evidence="4" type="ORF">M993_00418</name>
</gene>
<dbReference type="InterPro" id="IPR005068">
    <property type="entry name" value="Phage_lambda_Stf-r2"/>
</dbReference>
<reference evidence="4 5" key="1">
    <citation type="submission" date="2016-04" db="EMBL/GenBank/DDBJ databases">
        <title>ATOL: Assembling a taxonomically balanced genome-scale reconstruction of the evolutionary history of the Enterobacteriaceae.</title>
        <authorList>
            <person name="Plunkett G.III."/>
            <person name="Neeno-Eckwall E.C."/>
            <person name="Glasner J.D."/>
            <person name="Perna N.T."/>
        </authorList>
    </citation>
    <scope>NUCLEOTIDE SEQUENCE [LARGE SCALE GENOMIC DNA]</scope>
    <source>
        <strain evidence="4 5">ATCC 12841</strain>
    </source>
</reference>
<dbReference type="InterPro" id="IPR022225">
    <property type="entry name" value="Phage_tail_fibre_N"/>
</dbReference>
<sequence length="637" mass="67337">MVQKYKAVLTTTGAAKIAAATAGGAKVNLKQMAVGDGGGTLPMPDPAQTKLIAEKHRAVLNKVIVDPKHKNYLVAELVIPPETGGFWMRELGLYDDTGALIAVSNMAESYKPLLSEGSGRAQTLRMVVIVSDMDSVNLQIDASTVLATQEYVDDKLLEHEQSRRHPDATLKDKGFTQLSSATNSDSEVLASTPKAVKVAYDLANAKYTAQDATTARKGIVQLSSATDSTSEMLASTPKAVKAAYDMGKTANDNAQTADSNAGKANENANTRLEKSKNLSDLTNKAEARKSLELGSAATSSVQTSPTDNSPNAVLKVGAFGLDGNSIPITTTSNSDLSKMPGIPFNGIREYKSSDGSVYLIGISGISPSGNLVEWLAPENGPEGKKIAVRNKDSLFTLYSTGNKPTANDVGALPLAGGTMAGAIKVSGIGRGAFSSQNSNEAPIFQYIDTAGTSEYWPLIKQKYKQANATWSAGTLVNANRFIVHYQDAAGSGALFSFYKDGQFVPANYANFDVKYQAKGNYTPAGQAYTKAESDVRFQPKGSYTPAGQAYTKAESDTRYAKAVPFAGAGGVGTYTLVATNTTQTVTFGKPMQGAKLAMLDANQRYYAGSALAGTWIWLGHTIGIGGTWFYGMAYRSA</sequence>
<evidence type="ECO:0000313" key="4">
    <source>
        <dbReference type="EMBL" id="OAT60944.1"/>
    </source>
</evidence>
<protein>
    <submittedName>
        <fullName evidence="4">Phage tail fiber protein</fullName>
    </submittedName>
</protein>
<evidence type="ECO:0000313" key="5">
    <source>
        <dbReference type="Proteomes" id="UP000078431"/>
    </source>
</evidence>
<dbReference type="RefSeq" id="WP_082790868.1">
    <property type="nucleotide sequence ID" value="NZ_LXEX01000005.1"/>
</dbReference>
<dbReference type="InterPro" id="IPR051934">
    <property type="entry name" value="Phage_Tail_Fiber_Structural"/>
</dbReference>